<feature type="region of interest" description="Disordered" evidence="1">
    <location>
        <begin position="133"/>
        <end position="158"/>
    </location>
</feature>
<reference evidence="3 4" key="1">
    <citation type="submission" date="2023-05" db="EMBL/GenBank/DDBJ databases">
        <title>Pseudodonghicola sp. nov.</title>
        <authorList>
            <person name="Huang J."/>
        </authorList>
    </citation>
    <scope>NUCLEOTIDE SEQUENCE [LARGE SCALE GENOMIC DNA]</scope>
    <source>
        <strain evidence="3 4">IC7</strain>
    </source>
</reference>
<dbReference type="Proteomes" id="UP001243757">
    <property type="component" value="Unassembled WGS sequence"/>
</dbReference>
<dbReference type="EMBL" id="JASNJD010000004">
    <property type="protein sequence ID" value="MDK3017305.1"/>
    <property type="molecule type" value="Genomic_DNA"/>
</dbReference>
<evidence type="ECO:0000259" key="2">
    <source>
        <dbReference type="Pfam" id="PF01936"/>
    </source>
</evidence>
<name>A0ABT7EY82_9RHOB</name>
<feature type="domain" description="NYN" evidence="2">
    <location>
        <begin position="5"/>
        <end position="130"/>
    </location>
</feature>
<protein>
    <submittedName>
        <fullName evidence="3">NYN domain-containing protein</fullName>
    </submittedName>
</protein>
<keyword evidence="4" id="KW-1185">Reference proteome</keyword>
<evidence type="ECO:0000313" key="4">
    <source>
        <dbReference type="Proteomes" id="UP001243757"/>
    </source>
</evidence>
<dbReference type="InterPro" id="IPR021139">
    <property type="entry name" value="NYN"/>
</dbReference>
<accession>A0ABT7EY82</accession>
<evidence type="ECO:0000256" key="1">
    <source>
        <dbReference type="SAM" id="MobiDB-lite"/>
    </source>
</evidence>
<dbReference type="Pfam" id="PF01936">
    <property type="entry name" value="NYN"/>
    <property type="match status" value="1"/>
</dbReference>
<proteinExistence type="predicted"/>
<gene>
    <name evidence="3" type="ORF">QO033_06425</name>
</gene>
<dbReference type="PANTHER" id="PTHR35811:SF1">
    <property type="entry name" value="HTH OST-TYPE DOMAIN-CONTAINING PROTEIN"/>
    <property type="match status" value="1"/>
</dbReference>
<sequence>MEDSIAILVDGDNLSAAHAPDLRRIAEALGRPTVLRVYGDFSRALAWQAAPGFRLCHAGNGKNAADLLMTVEAMELALEHDFGALILASSDGDFSHLALRLRERGMTIVGAGEAKAPQHFRAACNRFLELGQAAPTPRPPAHCPSELPAPTAERPDRPTPLDLQIRAMIATHSKQGRGMPLAALSPMMHTAHGVRISTLPEKTWRSYLTARKTLYDLDPRGPGAMVRFRPEGFAGN</sequence>
<dbReference type="Gene3D" id="3.40.50.1010">
    <property type="entry name" value="5'-nuclease"/>
    <property type="match status" value="1"/>
</dbReference>
<dbReference type="PANTHER" id="PTHR35811">
    <property type="entry name" value="SLR1870 PROTEIN"/>
    <property type="match status" value="1"/>
</dbReference>
<evidence type="ECO:0000313" key="3">
    <source>
        <dbReference type="EMBL" id="MDK3017305.1"/>
    </source>
</evidence>
<organism evidence="3 4">
    <name type="scientific">Pseudodonghicola flavimaris</name>
    <dbReference type="NCBI Taxonomy" id="3050036"/>
    <lineage>
        <taxon>Bacteria</taxon>
        <taxon>Pseudomonadati</taxon>
        <taxon>Pseudomonadota</taxon>
        <taxon>Alphaproteobacteria</taxon>
        <taxon>Rhodobacterales</taxon>
        <taxon>Paracoccaceae</taxon>
        <taxon>Pseudodonghicola</taxon>
    </lineage>
</organism>
<dbReference type="CDD" id="cd11297">
    <property type="entry name" value="PIN_LabA-like_N_1"/>
    <property type="match status" value="1"/>
</dbReference>
<comment type="caution">
    <text evidence="3">The sequence shown here is derived from an EMBL/GenBank/DDBJ whole genome shotgun (WGS) entry which is preliminary data.</text>
</comment>
<dbReference type="RefSeq" id="WP_284480125.1">
    <property type="nucleotide sequence ID" value="NZ_JASNJD010000004.1"/>
</dbReference>